<dbReference type="InterPro" id="IPR050534">
    <property type="entry name" value="Coronavir_polyprotein_1ab"/>
</dbReference>
<feature type="compositionally biased region" description="Low complexity" evidence="1">
    <location>
        <begin position="1507"/>
        <end position="1522"/>
    </location>
</feature>
<keyword evidence="4" id="KW-1185">Reference proteome</keyword>
<accession>A0ABV2VVJ9</accession>
<gene>
    <name evidence="3" type="primary">mobF</name>
    <name evidence="3" type="ORF">ABZ071_27640</name>
</gene>
<dbReference type="EMBL" id="JBEXRX010000117">
    <property type="protein sequence ID" value="MEU0155606.1"/>
    <property type="molecule type" value="Genomic_DNA"/>
</dbReference>
<feature type="region of interest" description="Disordered" evidence="1">
    <location>
        <begin position="1088"/>
        <end position="1107"/>
    </location>
</feature>
<dbReference type="Pfam" id="PF08751">
    <property type="entry name" value="TrwC"/>
    <property type="match status" value="1"/>
</dbReference>
<feature type="compositionally biased region" description="Basic and acidic residues" evidence="1">
    <location>
        <begin position="1523"/>
        <end position="1553"/>
    </location>
</feature>
<evidence type="ECO:0000259" key="2">
    <source>
        <dbReference type="Pfam" id="PF08751"/>
    </source>
</evidence>
<dbReference type="PANTHER" id="PTHR43788">
    <property type="entry name" value="DNA2/NAM7 HELICASE FAMILY MEMBER"/>
    <property type="match status" value="1"/>
</dbReference>
<dbReference type="Proteomes" id="UP001550348">
    <property type="component" value="Unassembled WGS sequence"/>
</dbReference>
<comment type="caution">
    <text evidence="3">The sequence shown here is derived from an EMBL/GenBank/DDBJ whole genome shotgun (WGS) entry which is preliminary data.</text>
</comment>
<dbReference type="NCBIfam" id="NF041492">
    <property type="entry name" value="MobF"/>
    <property type="match status" value="1"/>
</dbReference>
<feature type="region of interest" description="Disordered" evidence="1">
    <location>
        <begin position="1504"/>
        <end position="1553"/>
    </location>
</feature>
<dbReference type="SUPFAM" id="SSF55464">
    <property type="entry name" value="Origin of replication-binding domain, RBD-like"/>
    <property type="match status" value="1"/>
</dbReference>
<dbReference type="Gene3D" id="2.30.30.940">
    <property type="match status" value="1"/>
</dbReference>
<dbReference type="SUPFAM" id="SSF52540">
    <property type="entry name" value="P-loop containing nucleoside triphosphate hydrolases"/>
    <property type="match status" value="2"/>
</dbReference>
<dbReference type="CDD" id="cd17933">
    <property type="entry name" value="DEXSc_RecD-like"/>
    <property type="match status" value="1"/>
</dbReference>
<evidence type="ECO:0000256" key="1">
    <source>
        <dbReference type="SAM" id="MobiDB-lite"/>
    </source>
</evidence>
<dbReference type="Pfam" id="PF13604">
    <property type="entry name" value="AAA_30"/>
    <property type="match status" value="1"/>
</dbReference>
<protein>
    <submittedName>
        <fullName evidence="3">MobF family relaxase</fullName>
    </submittedName>
</protein>
<dbReference type="RefSeq" id="WP_355667185.1">
    <property type="nucleotide sequence ID" value="NZ_JBEXRX010000117.1"/>
</dbReference>
<proteinExistence type="predicted"/>
<feature type="region of interest" description="Disordered" evidence="1">
    <location>
        <begin position="1133"/>
        <end position="1159"/>
    </location>
</feature>
<name>A0ABV2VVJ9_9ACTN</name>
<dbReference type="CDD" id="cd18809">
    <property type="entry name" value="SF1_C_RecD"/>
    <property type="match status" value="1"/>
</dbReference>
<feature type="region of interest" description="Disordered" evidence="1">
    <location>
        <begin position="1401"/>
        <end position="1489"/>
    </location>
</feature>
<evidence type="ECO:0000313" key="3">
    <source>
        <dbReference type="EMBL" id="MEU0155606.1"/>
    </source>
</evidence>
<dbReference type="InterPro" id="IPR014862">
    <property type="entry name" value="TrwC"/>
</dbReference>
<organism evidence="3 4">
    <name type="scientific">Micromonospora fulviviridis</name>
    <dbReference type="NCBI Taxonomy" id="47860"/>
    <lineage>
        <taxon>Bacteria</taxon>
        <taxon>Bacillati</taxon>
        <taxon>Actinomycetota</taxon>
        <taxon>Actinomycetes</taxon>
        <taxon>Micromonosporales</taxon>
        <taxon>Micromonosporaceae</taxon>
        <taxon>Micromonospora</taxon>
    </lineage>
</organism>
<feature type="compositionally biased region" description="Low complexity" evidence="1">
    <location>
        <begin position="1424"/>
        <end position="1445"/>
    </location>
</feature>
<reference evidence="3 4" key="1">
    <citation type="submission" date="2024-06" db="EMBL/GenBank/DDBJ databases">
        <title>The Natural Products Discovery Center: Release of the First 8490 Sequenced Strains for Exploring Actinobacteria Biosynthetic Diversity.</title>
        <authorList>
            <person name="Kalkreuter E."/>
            <person name="Kautsar S.A."/>
            <person name="Yang D."/>
            <person name="Bader C.D."/>
            <person name="Teijaro C.N."/>
            <person name="Fluegel L."/>
            <person name="Davis C.M."/>
            <person name="Simpson J.R."/>
            <person name="Lauterbach L."/>
            <person name="Steele A.D."/>
            <person name="Gui C."/>
            <person name="Meng S."/>
            <person name="Li G."/>
            <person name="Viehrig K."/>
            <person name="Ye F."/>
            <person name="Su P."/>
            <person name="Kiefer A.F."/>
            <person name="Nichols A."/>
            <person name="Cepeda A.J."/>
            <person name="Yan W."/>
            <person name="Fan B."/>
            <person name="Jiang Y."/>
            <person name="Adhikari A."/>
            <person name="Zheng C.-J."/>
            <person name="Schuster L."/>
            <person name="Cowan T.M."/>
            <person name="Smanski M.J."/>
            <person name="Chevrette M.G."/>
            <person name="De Carvalho L.P.S."/>
            <person name="Shen B."/>
        </authorList>
    </citation>
    <scope>NUCLEOTIDE SEQUENCE [LARGE SCALE GENOMIC DNA]</scope>
    <source>
        <strain evidence="3 4">NPDC006286</strain>
    </source>
</reference>
<evidence type="ECO:0000313" key="4">
    <source>
        <dbReference type="Proteomes" id="UP001550348"/>
    </source>
</evidence>
<dbReference type="InterPro" id="IPR027417">
    <property type="entry name" value="P-loop_NTPase"/>
</dbReference>
<feature type="domain" description="TrwC relaxase" evidence="2">
    <location>
        <begin position="26"/>
        <end position="394"/>
    </location>
</feature>
<feature type="compositionally biased region" description="Low complexity" evidence="1">
    <location>
        <begin position="1475"/>
        <end position="1484"/>
    </location>
</feature>
<sequence length="1553" mass="170919">MTVRVTPIPAGMAGARYPWECRSHEHDRQAYYHEGQEAGPVARWLGAGVERLGYEQGSEVVKEEHLTLFGELCDPRLHAELTARAEAEIRELGLTGDAAKAHYAELLEGARLGRAPRQFRSVEERLAEKLKAEPDADEFRREELRRLVERTQRSANGSFDVTFSAQKSISLYRAGLLAQGRVEDAAKVEAAHRAGVAAALEYLQREAGFSRAGYHGSAGPDGATVGRYVDAHEWIAAEFLHETSRAGDVQMHSHLQVLNRVPTVDDDGQVVWRTLDSRALHKARPGMEAVYHRTMEEQLTRDLPVDLETREDGKAREIIGITLEDREAASTRRQQIKGELAEYVELYRQRTGHEPSPQTLSKMAERAALQTRDRKDAAVPMDELVDRWEREAVAVDRRTHAQMAENAEAAAVSRRMERMRTDQPAPTLDRGRVISAALGEVQSERAKFSRDDVMRCMARALPEQLGTAADEAGGVTALLESLTDEALTSGAYGVVQVSGFEVVNTPQELRRESDGRSIYQPGRNERYSTETQLREEERMVATASRTDAPRLAPEQIEDAIAASTLGEDQAAAVRGVLGDGRQVSVIVGPAGTGKSYAQGVITKAWEEAGGRVIGLAPSNIAAAVLDEAGVTTTTNIARFLDLHEGRGSAADIARFTLRPGDLVIVDEAAMARHADMAKLVQIVADAGAKMATVGDDAQMQSVGTGGGFRLLRQDLGAYELRTVRRFRDGDQVRGWEAEASLGLRDGKVEVLAAYEEHGRLHGGTAEEMADAAVRRYVADTLSGRYATLTTPTNETADELSARIRAELVRLGRVEEGGAPVMGGNVAGVGDLVQTRENRPNLIDSEGLTVINRRMYRVTELHEDGSLTVRRVAGRDAEGREQLAGTVRLDADYVRDWTALGYAGTVHATQGRTVDRGYLYGDASEGVSREAAYVAMTRGTELNEAFLVTERTVEDGIDGMPDEVPASTPVAEMARILEREATEKSATESLREGLEYAESMPALAPMWVDVTTRHTREQCRTLLRDILGPDAVARLDAEQAGPLYRHLRETQLQGHDVEALLRDAIGDPRSLADARELGALLQYRVEQTAARRTPEHEPVGPDWLARTPDIEGPEGEFAREVAEAMQARQNELGRRAAEQTPAWAIDRLGPLSEQEPERTEWEQRAGVVEAYRELYGVDGEGTVIGQAPPRGAVEQRAAWDAAYEALGRPDEHRHIAAAGDEELRAMLARYEREQTWAPPYLGQQMADAHQLARDYEERATLAEAEATTLADAQERAELETRAAAWREMAAGYAEQAATYEEITDAHRAWRADTEDVRETAQAAAAELDRRQVDRQPSAEQVEVDQAAAGDAEHVDQDHASRVEAQAEQPVLDVDQEHAEVEAGEPADVRGVREVEPDAELETDAAALDVDEPAPQVAVDDRQAEVEPAAAGEPEPEQADQAAQQRAQEVRALRTTLAQIRQPQPEQPKASEHQDATRAASVAAAAFPRTIQQELREARTYLERRAQRAEAAQRNAEQRAAQRAAEQEEHARRESARLMRERQAAERSRSRGYER</sequence>
<dbReference type="Gene3D" id="3.40.50.300">
    <property type="entry name" value="P-loop containing nucleotide triphosphate hydrolases"/>
    <property type="match status" value="2"/>
</dbReference>